<feature type="compositionally biased region" description="Basic and acidic residues" evidence="5">
    <location>
        <begin position="152"/>
        <end position="165"/>
    </location>
</feature>
<feature type="compositionally biased region" description="Low complexity" evidence="5">
    <location>
        <begin position="386"/>
        <end position="400"/>
    </location>
</feature>
<dbReference type="AlphaFoldDB" id="A0AAN9BLC6"/>
<dbReference type="PANTHER" id="PTHR10044">
    <property type="entry name" value="INHIBITOR OF APOPTOSIS"/>
    <property type="match status" value="1"/>
</dbReference>
<evidence type="ECO:0000256" key="2">
    <source>
        <dbReference type="ARBA" id="ARBA00022771"/>
    </source>
</evidence>
<dbReference type="InterPro" id="IPR001370">
    <property type="entry name" value="BIR_rpt"/>
</dbReference>
<feature type="compositionally biased region" description="Polar residues" evidence="5">
    <location>
        <begin position="401"/>
        <end position="410"/>
    </location>
</feature>
<dbReference type="GO" id="GO:0005634">
    <property type="term" value="C:nucleus"/>
    <property type="evidence" value="ECO:0007669"/>
    <property type="project" value="TreeGrafter"/>
</dbReference>
<reference evidence="7 8" key="1">
    <citation type="submission" date="2024-02" db="EMBL/GenBank/DDBJ databases">
        <title>Chromosome-scale genome assembly of the rough periwinkle Littorina saxatilis.</title>
        <authorList>
            <person name="De Jode A."/>
            <person name="Faria R."/>
            <person name="Formenti G."/>
            <person name="Sims Y."/>
            <person name="Smith T.P."/>
            <person name="Tracey A."/>
            <person name="Wood J.M.D."/>
            <person name="Zagrodzka Z.B."/>
            <person name="Johannesson K."/>
            <person name="Butlin R.K."/>
            <person name="Leder E.H."/>
        </authorList>
    </citation>
    <scope>NUCLEOTIDE SEQUENCE [LARGE SCALE GENOMIC DNA]</scope>
    <source>
        <strain evidence="7">Snail1</strain>
        <tissue evidence="7">Muscle</tissue>
    </source>
</reference>
<dbReference type="Gene3D" id="1.10.1170.10">
    <property type="entry name" value="Inhibitor Of Apoptosis Protein (2mihbC-IAP-1), Chain A"/>
    <property type="match status" value="2"/>
</dbReference>
<dbReference type="GO" id="GO:0005737">
    <property type="term" value="C:cytoplasm"/>
    <property type="evidence" value="ECO:0007669"/>
    <property type="project" value="TreeGrafter"/>
</dbReference>
<dbReference type="InterPro" id="IPR001841">
    <property type="entry name" value="Znf_RING"/>
</dbReference>
<sequence>MNCSRFLPDPSPNPYMNFTSLGYRLASLAKLPSSFPVSRVKLADAGFYYQGQGDTMTCFKCCVRHSGWTGEDNPMDVHRRLSPNCPYVLQENDISISTAPPLSTHIPIPVDIDAHFVPVEYGHEDHTGDVLSRNSSFAGTTRNTGRATSDPNDDRTASSGQDRRNISTLMSDNRENRNCGFQATDTTGGIQTQSRNESKTAPLEPDRRNMTPLSPANSIPALESQHNTNGATAGIIGSSVRRANDETSGRPRLELSGALYPSYQTVASRRQTFIQWDNSQAPHLNQVILSGMFYAGYADCVRCFYCGVGLRRWWTTDDVWTEHVRWKPGCRYLRAIKGDNFIQDTQRRLGIVSHGGAQDSQRTSNSAQASYHTTVSSATGSQPVVSATTTTNSTSPTAQTRPTKNNSTHPSTATQISFSSSSTSSPSSSSASAVGLSSWRRSESGGQSREMHRRSKIGRRRASVGRAGASDPPEGRLQVLSETSQACPVCYRTPTDTILFPCRCVLCESCAAPVTSCPLCSELIRATDSVRTN</sequence>
<evidence type="ECO:0000259" key="6">
    <source>
        <dbReference type="PROSITE" id="PS50089"/>
    </source>
</evidence>
<evidence type="ECO:0000256" key="3">
    <source>
        <dbReference type="ARBA" id="ARBA00022833"/>
    </source>
</evidence>
<keyword evidence="8" id="KW-1185">Reference proteome</keyword>
<dbReference type="InterPro" id="IPR013083">
    <property type="entry name" value="Znf_RING/FYVE/PHD"/>
</dbReference>
<keyword evidence="2 4" id="KW-0479">Metal-binding</keyword>
<proteinExistence type="inferred from homology"/>
<dbReference type="Gene3D" id="3.30.40.10">
    <property type="entry name" value="Zinc/RING finger domain, C3HC4 (zinc finger)"/>
    <property type="match status" value="1"/>
</dbReference>
<evidence type="ECO:0000313" key="8">
    <source>
        <dbReference type="Proteomes" id="UP001374579"/>
    </source>
</evidence>
<feature type="compositionally biased region" description="Polar residues" evidence="5">
    <location>
        <begin position="179"/>
        <end position="195"/>
    </location>
</feature>
<feature type="compositionally biased region" description="Basic residues" evidence="5">
    <location>
        <begin position="451"/>
        <end position="463"/>
    </location>
</feature>
<gene>
    <name evidence="7" type="ORF">V1264_015192</name>
</gene>
<evidence type="ECO:0000256" key="4">
    <source>
        <dbReference type="PROSITE-ProRule" id="PRU00175"/>
    </source>
</evidence>
<comment type="similarity">
    <text evidence="1">Belongs to the IAP family.</text>
</comment>
<dbReference type="Pfam" id="PF13920">
    <property type="entry name" value="zf-C3HC4_3"/>
    <property type="match status" value="1"/>
</dbReference>
<dbReference type="CDD" id="cd16449">
    <property type="entry name" value="RING-HC"/>
    <property type="match status" value="1"/>
</dbReference>
<dbReference type="PROSITE" id="PS01282">
    <property type="entry name" value="BIR_REPEAT_1"/>
    <property type="match status" value="1"/>
</dbReference>
<evidence type="ECO:0000313" key="7">
    <source>
        <dbReference type="EMBL" id="KAK7107241.1"/>
    </source>
</evidence>
<comment type="caution">
    <text evidence="7">The sequence shown here is derived from an EMBL/GenBank/DDBJ whole genome shotgun (WGS) entry which is preliminary data.</text>
</comment>
<dbReference type="InterPro" id="IPR050784">
    <property type="entry name" value="IAP"/>
</dbReference>
<evidence type="ECO:0000256" key="1">
    <source>
        <dbReference type="ARBA" id="ARBA00006672"/>
    </source>
</evidence>
<accession>A0AAN9BLC6</accession>
<dbReference type="PROSITE" id="PS50143">
    <property type="entry name" value="BIR_REPEAT_2"/>
    <property type="match status" value="2"/>
</dbReference>
<feature type="region of interest" description="Disordered" evidence="5">
    <location>
        <begin position="354"/>
        <end position="478"/>
    </location>
</feature>
<dbReference type="SMART" id="SM00238">
    <property type="entry name" value="BIR"/>
    <property type="match status" value="2"/>
</dbReference>
<dbReference type="SUPFAM" id="SSF57924">
    <property type="entry name" value="Inhibitor of apoptosis (IAP) repeat"/>
    <property type="match status" value="2"/>
</dbReference>
<name>A0AAN9BLC6_9CAEN</name>
<feature type="compositionally biased region" description="Basic and acidic residues" evidence="5">
    <location>
        <begin position="242"/>
        <end position="253"/>
    </location>
</feature>
<keyword evidence="3" id="KW-0862">Zinc</keyword>
<dbReference type="EMBL" id="JBAMIC010000004">
    <property type="protein sequence ID" value="KAK7107241.1"/>
    <property type="molecule type" value="Genomic_DNA"/>
</dbReference>
<protein>
    <recommendedName>
        <fullName evidence="6">RING-type domain-containing protein</fullName>
    </recommendedName>
</protein>
<dbReference type="PANTHER" id="PTHR10044:SF139">
    <property type="entry name" value="DEATH-ASSOCIATED INHIBITOR OF APOPTOSIS 2"/>
    <property type="match status" value="1"/>
</dbReference>
<dbReference type="Proteomes" id="UP001374579">
    <property type="component" value="Unassembled WGS sequence"/>
</dbReference>
<keyword evidence="2 4" id="KW-0863">Zinc-finger</keyword>
<evidence type="ECO:0000256" key="5">
    <source>
        <dbReference type="SAM" id="MobiDB-lite"/>
    </source>
</evidence>
<feature type="region of interest" description="Disordered" evidence="5">
    <location>
        <begin position="126"/>
        <end position="253"/>
    </location>
</feature>
<dbReference type="Pfam" id="PF00653">
    <property type="entry name" value="BIR"/>
    <property type="match status" value="2"/>
</dbReference>
<dbReference type="PROSITE" id="PS50089">
    <property type="entry name" value="ZF_RING_2"/>
    <property type="match status" value="1"/>
</dbReference>
<dbReference type="GO" id="GO:0008270">
    <property type="term" value="F:zinc ion binding"/>
    <property type="evidence" value="ECO:0007669"/>
    <property type="project" value="UniProtKB-KW"/>
</dbReference>
<dbReference type="CDD" id="cd00022">
    <property type="entry name" value="BIR"/>
    <property type="match status" value="2"/>
</dbReference>
<feature type="compositionally biased region" description="Low complexity" evidence="5">
    <location>
        <begin position="411"/>
        <end position="438"/>
    </location>
</feature>
<feature type="compositionally biased region" description="Polar residues" evidence="5">
    <location>
        <begin position="132"/>
        <end position="150"/>
    </location>
</feature>
<feature type="compositionally biased region" description="Polar residues" evidence="5">
    <location>
        <begin position="358"/>
        <end position="385"/>
    </location>
</feature>
<feature type="domain" description="RING-type" evidence="6">
    <location>
        <begin position="487"/>
        <end position="521"/>
    </location>
</feature>
<organism evidence="7 8">
    <name type="scientific">Littorina saxatilis</name>
    <dbReference type="NCBI Taxonomy" id="31220"/>
    <lineage>
        <taxon>Eukaryota</taxon>
        <taxon>Metazoa</taxon>
        <taxon>Spiralia</taxon>
        <taxon>Lophotrochozoa</taxon>
        <taxon>Mollusca</taxon>
        <taxon>Gastropoda</taxon>
        <taxon>Caenogastropoda</taxon>
        <taxon>Littorinimorpha</taxon>
        <taxon>Littorinoidea</taxon>
        <taxon>Littorinidae</taxon>
        <taxon>Littorina</taxon>
    </lineage>
</organism>